<dbReference type="PANTHER" id="PTHR31157:SF1">
    <property type="entry name" value="SCP DOMAIN-CONTAINING PROTEIN"/>
    <property type="match status" value="1"/>
</dbReference>
<feature type="compositionally biased region" description="Basic and acidic residues" evidence="1">
    <location>
        <begin position="9"/>
        <end position="37"/>
    </location>
</feature>
<name>A0A2T9YG37_9FUNG</name>
<dbReference type="InterPro" id="IPR014044">
    <property type="entry name" value="CAP_dom"/>
</dbReference>
<dbReference type="InterPro" id="IPR035940">
    <property type="entry name" value="CAP_sf"/>
</dbReference>
<dbReference type="EMBL" id="MBFR01000208">
    <property type="protein sequence ID" value="PVU91312.1"/>
    <property type="molecule type" value="Genomic_DNA"/>
</dbReference>
<sequence length="210" mass="23461">MNVSNVKGSQDKDSQDMNVSDIKDSQDMNASDIKDSQDMNVSDIKGSQDINASDIKKIKDVDNQKNTTEDTSALISMDGFKSIYGDIEISEAEKLLNLINDLRKSEKLSILVLDEKLTKAAIFQAKYQNAVSKLTQKNFGFTNVNDRIKFTGNIKCPAGGCAENVASNMHSVKDVYNYWISDPESLKNILGNYKFMGIAKSKKYWVQNFS</sequence>
<evidence type="ECO:0000259" key="2">
    <source>
        <dbReference type="Pfam" id="PF00188"/>
    </source>
</evidence>
<feature type="domain" description="SCP" evidence="2">
    <location>
        <begin position="96"/>
        <end position="209"/>
    </location>
</feature>
<proteinExistence type="predicted"/>
<dbReference type="AlphaFoldDB" id="A0A2T9YG37"/>
<dbReference type="PANTHER" id="PTHR31157">
    <property type="entry name" value="SCP DOMAIN-CONTAINING PROTEIN"/>
    <property type="match status" value="1"/>
</dbReference>
<protein>
    <recommendedName>
        <fullName evidence="2">SCP domain-containing protein</fullName>
    </recommendedName>
</protein>
<evidence type="ECO:0000256" key="1">
    <source>
        <dbReference type="SAM" id="MobiDB-lite"/>
    </source>
</evidence>
<gene>
    <name evidence="3" type="ORF">BB561_004462</name>
</gene>
<dbReference type="Proteomes" id="UP000245383">
    <property type="component" value="Unassembled WGS sequence"/>
</dbReference>
<dbReference type="SUPFAM" id="SSF55797">
    <property type="entry name" value="PR-1-like"/>
    <property type="match status" value="1"/>
</dbReference>
<dbReference type="OrthoDB" id="568194at2759"/>
<organism evidence="3 4">
    <name type="scientific">Smittium simulii</name>
    <dbReference type="NCBI Taxonomy" id="133385"/>
    <lineage>
        <taxon>Eukaryota</taxon>
        <taxon>Fungi</taxon>
        <taxon>Fungi incertae sedis</taxon>
        <taxon>Zoopagomycota</taxon>
        <taxon>Kickxellomycotina</taxon>
        <taxon>Harpellomycetes</taxon>
        <taxon>Harpellales</taxon>
        <taxon>Legeriomycetaceae</taxon>
        <taxon>Smittium</taxon>
    </lineage>
</organism>
<dbReference type="CDD" id="cd05379">
    <property type="entry name" value="CAP_bacterial"/>
    <property type="match status" value="1"/>
</dbReference>
<evidence type="ECO:0000313" key="3">
    <source>
        <dbReference type="EMBL" id="PVU91312.1"/>
    </source>
</evidence>
<dbReference type="Pfam" id="PF00188">
    <property type="entry name" value="CAP"/>
    <property type="match status" value="1"/>
</dbReference>
<dbReference type="Gene3D" id="3.40.33.10">
    <property type="entry name" value="CAP"/>
    <property type="match status" value="1"/>
</dbReference>
<reference evidence="3 4" key="1">
    <citation type="journal article" date="2018" name="MBio">
        <title>Comparative Genomics Reveals the Core Gene Toolbox for the Fungus-Insect Symbiosis.</title>
        <authorList>
            <person name="Wang Y."/>
            <person name="Stata M."/>
            <person name="Wang W."/>
            <person name="Stajich J.E."/>
            <person name="White M.M."/>
            <person name="Moncalvo J.M."/>
        </authorList>
    </citation>
    <scope>NUCLEOTIDE SEQUENCE [LARGE SCALE GENOMIC DNA]</scope>
    <source>
        <strain evidence="3 4">SWE-8-4</strain>
    </source>
</reference>
<feature type="region of interest" description="Disordered" evidence="1">
    <location>
        <begin position="1"/>
        <end position="47"/>
    </location>
</feature>
<comment type="caution">
    <text evidence="3">The sequence shown here is derived from an EMBL/GenBank/DDBJ whole genome shotgun (WGS) entry which is preliminary data.</text>
</comment>
<accession>A0A2T9YG37</accession>
<evidence type="ECO:0000313" key="4">
    <source>
        <dbReference type="Proteomes" id="UP000245383"/>
    </source>
</evidence>
<keyword evidence="4" id="KW-1185">Reference proteome</keyword>
<dbReference type="STRING" id="133385.A0A2T9YG37"/>